<dbReference type="EMBL" id="UINC01127366">
    <property type="protein sequence ID" value="SVD06433.1"/>
    <property type="molecule type" value="Genomic_DNA"/>
</dbReference>
<protein>
    <recommendedName>
        <fullName evidence="7">Lysine--tRNA ligase</fullName>
    </recommendedName>
</protein>
<evidence type="ECO:0008006" key="7">
    <source>
        <dbReference type="Google" id="ProtNLM"/>
    </source>
</evidence>
<dbReference type="Gene3D" id="3.40.50.620">
    <property type="entry name" value="HUPs"/>
    <property type="match status" value="1"/>
</dbReference>
<dbReference type="InterPro" id="IPR002904">
    <property type="entry name" value="Lys-tRNA-ligase"/>
</dbReference>
<proteinExistence type="predicted"/>
<dbReference type="AlphaFoldDB" id="A0A382S988"/>
<keyword evidence="1" id="KW-0963">Cytoplasm</keyword>
<dbReference type="GO" id="GO:0004824">
    <property type="term" value="F:lysine-tRNA ligase activity"/>
    <property type="evidence" value="ECO:0007669"/>
    <property type="project" value="InterPro"/>
</dbReference>
<name>A0A382S988_9ZZZZ</name>
<dbReference type="InterPro" id="IPR001412">
    <property type="entry name" value="aa-tRNA-synth_I_CS"/>
</dbReference>
<evidence type="ECO:0000313" key="6">
    <source>
        <dbReference type="EMBL" id="SVD06433.1"/>
    </source>
</evidence>
<dbReference type="PANTHER" id="PTHR37940:SF1">
    <property type="entry name" value="LYSINE--TRNA LIGASE"/>
    <property type="match status" value="1"/>
</dbReference>
<dbReference type="PROSITE" id="PS00178">
    <property type="entry name" value="AA_TRNA_LIGASE_I"/>
    <property type="match status" value="1"/>
</dbReference>
<dbReference type="PANTHER" id="PTHR37940">
    <property type="entry name" value="LYSINE--TRNA LIGASE"/>
    <property type="match status" value="1"/>
</dbReference>
<dbReference type="GO" id="GO:0005524">
    <property type="term" value="F:ATP binding"/>
    <property type="evidence" value="ECO:0007669"/>
    <property type="project" value="UniProtKB-KW"/>
</dbReference>
<keyword evidence="5" id="KW-0030">Aminoacyl-tRNA synthetase</keyword>
<keyword evidence="2" id="KW-0436">Ligase</keyword>
<evidence type="ECO:0000256" key="3">
    <source>
        <dbReference type="ARBA" id="ARBA00022741"/>
    </source>
</evidence>
<reference evidence="6" key="1">
    <citation type="submission" date="2018-05" db="EMBL/GenBank/DDBJ databases">
        <authorList>
            <person name="Lanie J.A."/>
            <person name="Ng W.-L."/>
            <person name="Kazmierczak K.M."/>
            <person name="Andrzejewski T.M."/>
            <person name="Davidsen T.M."/>
            <person name="Wayne K.J."/>
            <person name="Tettelin H."/>
            <person name="Glass J.I."/>
            <person name="Rusch D."/>
            <person name="Podicherti R."/>
            <person name="Tsui H.-C.T."/>
            <person name="Winkler M.E."/>
        </authorList>
    </citation>
    <scope>NUCLEOTIDE SEQUENCE</scope>
</reference>
<dbReference type="Pfam" id="PF01921">
    <property type="entry name" value="tRNA-synt_1f"/>
    <property type="match status" value="1"/>
</dbReference>
<feature type="non-terminal residue" evidence="6">
    <location>
        <position position="128"/>
    </location>
</feature>
<organism evidence="6">
    <name type="scientific">marine metagenome</name>
    <dbReference type="NCBI Taxonomy" id="408172"/>
    <lineage>
        <taxon>unclassified sequences</taxon>
        <taxon>metagenomes</taxon>
        <taxon>ecological metagenomes</taxon>
    </lineage>
</organism>
<sequence>MDKSLFEKTTAWPFVEARKLLKERKSIFDKKGKITLQTGYGPSGLPHIGTFAEVARTSMIVNALNNLTDLPKEIITFSDDMDGLRKIPDNVPNIEILKKNLGKPLTNIPDPFKKYSSFGEHNNEMLKS</sequence>
<dbReference type="SUPFAM" id="SSF52374">
    <property type="entry name" value="Nucleotidylyl transferase"/>
    <property type="match status" value="1"/>
</dbReference>
<evidence type="ECO:0000256" key="5">
    <source>
        <dbReference type="ARBA" id="ARBA00023146"/>
    </source>
</evidence>
<evidence type="ECO:0000256" key="2">
    <source>
        <dbReference type="ARBA" id="ARBA00022598"/>
    </source>
</evidence>
<keyword evidence="4" id="KW-0067">ATP-binding</keyword>
<evidence type="ECO:0000256" key="4">
    <source>
        <dbReference type="ARBA" id="ARBA00022840"/>
    </source>
</evidence>
<dbReference type="GO" id="GO:0005737">
    <property type="term" value="C:cytoplasm"/>
    <property type="evidence" value="ECO:0007669"/>
    <property type="project" value="InterPro"/>
</dbReference>
<gene>
    <name evidence="6" type="ORF">METZ01_LOCUS359287</name>
</gene>
<dbReference type="InterPro" id="IPR014729">
    <property type="entry name" value="Rossmann-like_a/b/a_fold"/>
</dbReference>
<accession>A0A382S988</accession>
<evidence type="ECO:0000256" key="1">
    <source>
        <dbReference type="ARBA" id="ARBA00022490"/>
    </source>
</evidence>
<keyword evidence="3" id="KW-0547">Nucleotide-binding</keyword>
<dbReference type="GO" id="GO:0006430">
    <property type="term" value="P:lysyl-tRNA aminoacylation"/>
    <property type="evidence" value="ECO:0007669"/>
    <property type="project" value="InterPro"/>
</dbReference>